<evidence type="ECO:0000313" key="15">
    <source>
        <dbReference type="Proteomes" id="UP000298133"/>
    </source>
</evidence>
<dbReference type="GO" id="GO:0004316">
    <property type="term" value="F:3-oxoacyl-[acyl-carrier-protein] reductase (NADPH) activity"/>
    <property type="evidence" value="ECO:0007669"/>
    <property type="project" value="UniProtKB-UniRule"/>
</dbReference>
<dbReference type="SMART" id="SM00822">
    <property type="entry name" value="PKS_KR"/>
    <property type="match status" value="1"/>
</dbReference>
<dbReference type="PANTHER" id="PTHR42879:SF2">
    <property type="entry name" value="3-OXOACYL-[ACYL-CARRIER-PROTEIN] REDUCTASE FABG"/>
    <property type="match status" value="1"/>
</dbReference>
<evidence type="ECO:0000256" key="5">
    <source>
        <dbReference type="ARBA" id="ARBA00022832"/>
    </source>
</evidence>
<reference evidence="14 15" key="1">
    <citation type="submission" date="2019-03" db="EMBL/GenBank/DDBJ databases">
        <title>Draft genome of Gammaproteobacteria bacterium LSUCC0057, a member of the SAR92 clade.</title>
        <authorList>
            <person name="Lanclos V.C."/>
            <person name="Doiron C."/>
            <person name="Henson M.W."/>
            <person name="Thrash J.C."/>
        </authorList>
    </citation>
    <scope>NUCLEOTIDE SEQUENCE [LARGE SCALE GENOMIC DNA]</scope>
    <source>
        <strain evidence="14 15">LSUCC0057</strain>
    </source>
</reference>
<evidence type="ECO:0000256" key="9">
    <source>
        <dbReference type="ARBA" id="ARBA00023160"/>
    </source>
</evidence>
<gene>
    <name evidence="14" type="primary">fabG</name>
    <name evidence="14" type="ORF">E3W66_03080</name>
</gene>
<keyword evidence="6 11" id="KW-0521">NADP</keyword>
<dbReference type="GO" id="GO:0051287">
    <property type="term" value="F:NAD binding"/>
    <property type="evidence" value="ECO:0007669"/>
    <property type="project" value="UniProtKB-UniRule"/>
</dbReference>
<dbReference type="InterPro" id="IPR036291">
    <property type="entry name" value="NAD(P)-bd_dom_sf"/>
</dbReference>
<organism evidence="14 15">
    <name type="scientific">Gammaproteobacteria bacterium LSUCC0057</name>
    <dbReference type="NCBI Taxonomy" id="2559237"/>
    <lineage>
        <taxon>Bacteria</taxon>
        <taxon>Pseudomonadati</taxon>
        <taxon>Pseudomonadota</taxon>
        <taxon>Gammaproteobacteria</taxon>
        <taxon>Cellvibrionales</taxon>
        <taxon>Porticoccaceae</taxon>
        <taxon>SAR92 clade</taxon>
    </lineage>
</organism>
<comment type="pathway">
    <text evidence="2 12">Lipid metabolism; fatty acid biosynthesis.</text>
</comment>
<dbReference type="PROSITE" id="PS00061">
    <property type="entry name" value="ADH_SHORT"/>
    <property type="match status" value="1"/>
</dbReference>
<evidence type="ECO:0000256" key="10">
    <source>
        <dbReference type="PIRSR" id="PIRSR611284-1"/>
    </source>
</evidence>
<dbReference type="InterPro" id="IPR050259">
    <property type="entry name" value="SDR"/>
</dbReference>
<evidence type="ECO:0000256" key="6">
    <source>
        <dbReference type="ARBA" id="ARBA00022857"/>
    </source>
</evidence>
<feature type="binding site" evidence="11">
    <location>
        <position position="37"/>
    </location>
    <ligand>
        <name>NADP(+)</name>
        <dbReference type="ChEBI" id="CHEBI:58349"/>
    </ligand>
</feature>
<feature type="binding site" evidence="11">
    <location>
        <position position="187"/>
    </location>
    <ligand>
        <name>NADP(+)</name>
        <dbReference type="ChEBI" id="CHEBI:58349"/>
    </ligand>
</feature>
<dbReference type="NCBIfam" id="NF004197">
    <property type="entry name" value="PRK05653.1-1"/>
    <property type="match status" value="1"/>
</dbReference>
<keyword evidence="7 12" id="KW-0560">Oxidoreductase</keyword>
<evidence type="ECO:0000256" key="11">
    <source>
        <dbReference type="PIRSR" id="PIRSR611284-2"/>
    </source>
</evidence>
<evidence type="ECO:0000256" key="4">
    <source>
        <dbReference type="ARBA" id="ARBA00022516"/>
    </source>
</evidence>
<dbReference type="SMR" id="A0A4Y8UNS7"/>
<dbReference type="AlphaFoldDB" id="A0A4Y8UNS7"/>
<comment type="catalytic activity">
    <reaction evidence="12">
        <text>a (3R)-hydroxyacyl-[ACP] + NADP(+) = a 3-oxoacyl-[ACP] + NADPH + H(+)</text>
        <dbReference type="Rhea" id="RHEA:17397"/>
        <dbReference type="Rhea" id="RHEA-COMP:9916"/>
        <dbReference type="Rhea" id="RHEA-COMP:9945"/>
        <dbReference type="ChEBI" id="CHEBI:15378"/>
        <dbReference type="ChEBI" id="CHEBI:57783"/>
        <dbReference type="ChEBI" id="CHEBI:58349"/>
        <dbReference type="ChEBI" id="CHEBI:78776"/>
        <dbReference type="ChEBI" id="CHEBI:78827"/>
        <dbReference type="EC" id="1.1.1.100"/>
    </reaction>
</comment>
<keyword evidence="8 12" id="KW-0443">Lipid metabolism</keyword>
<feature type="binding site" evidence="11">
    <location>
        <begin position="154"/>
        <end position="158"/>
    </location>
    <ligand>
        <name>NADP(+)</name>
        <dbReference type="ChEBI" id="CHEBI:58349"/>
    </ligand>
</feature>
<evidence type="ECO:0000313" key="14">
    <source>
        <dbReference type="EMBL" id="TFH68943.1"/>
    </source>
</evidence>
<dbReference type="InterPro" id="IPR011284">
    <property type="entry name" value="3oxo_ACP_reduc"/>
</dbReference>
<evidence type="ECO:0000259" key="13">
    <source>
        <dbReference type="SMART" id="SM00822"/>
    </source>
</evidence>
<keyword evidence="15" id="KW-1185">Reference proteome</keyword>
<dbReference type="GO" id="GO:0030497">
    <property type="term" value="P:fatty acid elongation"/>
    <property type="evidence" value="ECO:0007669"/>
    <property type="project" value="UniProtKB-ARBA"/>
</dbReference>
<dbReference type="UniPathway" id="UPA00094"/>
<dbReference type="PANTHER" id="PTHR42879">
    <property type="entry name" value="3-OXOACYL-(ACYL-CARRIER-PROTEIN) REDUCTASE"/>
    <property type="match status" value="1"/>
</dbReference>
<protein>
    <recommendedName>
        <fullName evidence="12">3-oxoacyl-[acyl-carrier-protein] reductase</fullName>
        <ecNumber evidence="12">1.1.1.100</ecNumber>
    </recommendedName>
</protein>
<dbReference type="Pfam" id="PF13561">
    <property type="entry name" value="adh_short_C2"/>
    <property type="match status" value="1"/>
</dbReference>
<dbReference type="InterPro" id="IPR002347">
    <property type="entry name" value="SDR_fam"/>
</dbReference>
<dbReference type="EC" id="1.1.1.100" evidence="12"/>
<dbReference type="Gene3D" id="3.40.50.720">
    <property type="entry name" value="NAD(P)-binding Rossmann-like Domain"/>
    <property type="match status" value="1"/>
</dbReference>
<dbReference type="PRINTS" id="PR00081">
    <property type="entry name" value="GDHRDH"/>
</dbReference>
<feature type="binding site" evidence="11">
    <location>
        <begin position="62"/>
        <end position="63"/>
    </location>
    <ligand>
        <name>NADP(+)</name>
        <dbReference type="ChEBI" id="CHEBI:58349"/>
    </ligand>
</feature>
<feature type="binding site" evidence="11">
    <location>
        <begin position="12"/>
        <end position="15"/>
    </location>
    <ligand>
        <name>NADP(+)</name>
        <dbReference type="ChEBI" id="CHEBI:58349"/>
    </ligand>
</feature>
<dbReference type="SUPFAM" id="SSF51735">
    <property type="entry name" value="NAD(P)-binding Rossmann-fold domains"/>
    <property type="match status" value="1"/>
</dbReference>
<dbReference type="NCBIfam" id="NF009466">
    <property type="entry name" value="PRK12826.1-2"/>
    <property type="match status" value="1"/>
</dbReference>
<comment type="function">
    <text evidence="1 12">Catalyzes the NADPH-dependent reduction of beta-ketoacyl-ACP substrates to beta-hydroxyacyl-ACP products, the first reductive step in the elongation cycle of fatty acid biosynthesis.</text>
</comment>
<dbReference type="InterPro" id="IPR057326">
    <property type="entry name" value="KR_dom"/>
</dbReference>
<dbReference type="NCBIfam" id="TIGR01830">
    <property type="entry name" value="3oxo_ACP_reduc"/>
    <property type="match status" value="1"/>
</dbReference>
<keyword evidence="4 12" id="KW-0444">Lipid biosynthesis</keyword>
<comment type="subunit">
    <text evidence="12">Homotetramer.</text>
</comment>
<evidence type="ECO:0000256" key="1">
    <source>
        <dbReference type="ARBA" id="ARBA00002607"/>
    </source>
</evidence>
<proteinExistence type="inferred from homology"/>
<dbReference type="PRINTS" id="PR00080">
    <property type="entry name" value="SDRFAMILY"/>
</dbReference>
<comment type="caution">
    <text evidence="14">The sequence shown here is derived from an EMBL/GenBank/DDBJ whole genome shotgun (WGS) entry which is preliminary data.</text>
</comment>
<dbReference type="Proteomes" id="UP000298133">
    <property type="component" value="Unassembled WGS sequence"/>
</dbReference>
<dbReference type="EMBL" id="SPIA01000001">
    <property type="protein sequence ID" value="TFH68943.1"/>
    <property type="molecule type" value="Genomic_DNA"/>
</dbReference>
<comment type="similarity">
    <text evidence="3 12">Belongs to the short-chain dehydrogenases/reductases (SDR) family.</text>
</comment>
<dbReference type="CDD" id="cd05333">
    <property type="entry name" value="BKR_SDR_c"/>
    <property type="match status" value="1"/>
</dbReference>
<feature type="active site" description="Proton acceptor" evidence="10">
    <location>
        <position position="154"/>
    </location>
</feature>
<feature type="domain" description="Ketoreductase" evidence="13">
    <location>
        <begin position="6"/>
        <end position="190"/>
    </location>
</feature>
<dbReference type="InterPro" id="IPR020904">
    <property type="entry name" value="Sc_DH/Rdtase_CS"/>
</dbReference>
<dbReference type="OrthoDB" id="9804774at2"/>
<evidence type="ECO:0000256" key="2">
    <source>
        <dbReference type="ARBA" id="ARBA00005194"/>
    </source>
</evidence>
<name>A0A4Y8UNS7_9GAMM</name>
<keyword evidence="9 12" id="KW-0275">Fatty acid biosynthesis</keyword>
<feature type="binding site" evidence="11">
    <location>
        <position position="89"/>
    </location>
    <ligand>
        <name>NADP(+)</name>
        <dbReference type="ChEBI" id="CHEBI:58349"/>
    </ligand>
</feature>
<evidence type="ECO:0000256" key="3">
    <source>
        <dbReference type="ARBA" id="ARBA00006484"/>
    </source>
</evidence>
<sequence length="247" mass="25296">MSIAGKVALVTGASRGIGAAIADQLGAAGAIVVGTATSSSGAQAISERLQQGGIRGCGMALNVTDAEAISNVLAAITEQYGAPAILVNNAGITRDNLLMRMKDDEWCDVLETNLNAIYRLAKGVLRGMTKARWGRIVNISSVVGAMGNAGQSNYAASKAGVAGFSRALAKEVGSRNITVNTVAPGFIDTDMTKQLPEAGRAAMLEQIPAARLGQPEEIAALVAFLVGESAGYITGETIHINGGMYMA</sequence>
<dbReference type="FunFam" id="3.40.50.720:FF:000037">
    <property type="entry name" value="3-oxoacyl-[acyl-carrier-protein] reductase FabG"/>
    <property type="match status" value="1"/>
</dbReference>
<accession>A0A4Y8UNS7</accession>
<evidence type="ECO:0000256" key="8">
    <source>
        <dbReference type="ARBA" id="ARBA00023098"/>
    </source>
</evidence>
<keyword evidence="5 12" id="KW-0276">Fatty acid metabolism</keyword>
<evidence type="ECO:0000256" key="7">
    <source>
        <dbReference type="ARBA" id="ARBA00023002"/>
    </source>
</evidence>
<evidence type="ECO:0000256" key="12">
    <source>
        <dbReference type="RuleBase" id="RU366074"/>
    </source>
</evidence>
<dbReference type="NCBIfam" id="NF009464">
    <property type="entry name" value="PRK12824.1"/>
    <property type="match status" value="1"/>
</dbReference>